<dbReference type="SUPFAM" id="SSF88659">
    <property type="entry name" value="Sigma3 and sigma4 domains of RNA polymerase sigma factors"/>
    <property type="match status" value="1"/>
</dbReference>
<dbReference type="GO" id="GO:0006352">
    <property type="term" value="P:DNA-templated transcription initiation"/>
    <property type="evidence" value="ECO:0007669"/>
    <property type="project" value="InterPro"/>
</dbReference>
<dbReference type="OrthoDB" id="1027298at2"/>
<evidence type="ECO:0000256" key="4">
    <source>
        <dbReference type="ARBA" id="ARBA00023125"/>
    </source>
</evidence>
<dbReference type="InterPro" id="IPR013324">
    <property type="entry name" value="RNA_pol_sigma_r3/r4-like"/>
</dbReference>
<evidence type="ECO:0000259" key="6">
    <source>
        <dbReference type="Pfam" id="PF04542"/>
    </source>
</evidence>
<comment type="similarity">
    <text evidence="1">Belongs to the sigma-70 factor family. ECF subfamily.</text>
</comment>
<evidence type="ECO:0000259" key="7">
    <source>
        <dbReference type="Pfam" id="PF08281"/>
    </source>
</evidence>
<dbReference type="SUPFAM" id="SSF88946">
    <property type="entry name" value="Sigma2 domain of RNA polymerase sigma factors"/>
    <property type="match status" value="1"/>
</dbReference>
<dbReference type="PANTHER" id="PTHR43133:SF8">
    <property type="entry name" value="RNA POLYMERASE SIGMA FACTOR HI_1459-RELATED"/>
    <property type="match status" value="1"/>
</dbReference>
<dbReference type="InterPro" id="IPR039425">
    <property type="entry name" value="RNA_pol_sigma-70-like"/>
</dbReference>
<dbReference type="InterPro" id="IPR007627">
    <property type="entry name" value="RNA_pol_sigma70_r2"/>
</dbReference>
<dbReference type="Proteomes" id="UP000267469">
    <property type="component" value="Unassembled WGS sequence"/>
</dbReference>
<dbReference type="Gene3D" id="1.10.10.10">
    <property type="entry name" value="Winged helix-like DNA-binding domain superfamily/Winged helix DNA-binding domain"/>
    <property type="match status" value="1"/>
</dbReference>
<dbReference type="Pfam" id="PF04542">
    <property type="entry name" value="Sigma70_r2"/>
    <property type="match status" value="1"/>
</dbReference>
<feature type="domain" description="RNA polymerase sigma-70 region 2" evidence="6">
    <location>
        <begin position="34"/>
        <end position="99"/>
    </location>
</feature>
<name>A0A3N0E6F1_SINP1</name>
<evidence type="ECO:0000256" key="5">
    <source>
        <dbReference type="ARBA" id="ARBA00023163"/>
    </source>
</evidence>
<dbReference type="EMBL" id="RJTM01000105">
    <property type="protein sequence ID" value="RNL83393.1"/>
    <property type="molecule type" value="Genomic_DNA"/>
</dbReference>
<gene>
    <name evidence="8" type="ORF">ED312_15055</name>
</gene>
<keyword evidence="2" id="KW-0805">Transcription regulation</keyword>
<dbReference type="NCBIfam" id="TIGR02937">
    <property type="entry name" value="sigma70-ECF"/>
    <property type="match status" value="1"/>
</dbReference>
<dbReference type="GO" id="GO:0016987">
    <property type="term" value="F:sigma factor activity"/>
    <property type="evidence" value="ECO:0007669"/>
    <property type="project" value="UniProtKB-KW"/>
</dbReference>
<dbReference type="AlphaFoldDB" id="A0A3N0E6F1"/>
<evidence type="ECO:0000256" key="3">
    <source>
        <dbReference type="ARBA" id="ARBA00023082"/>
    </source>
</evidence>
<evidence type="ECO:0000256" key="2">
    <source>
        <dbReference type="ARBA" id="ARBA00023015"/>
    </source>
</evidence>
<dbReference type="Pfam" id="PF08281">
    <property type="entry name" value="Sigma70_r4_2"/>
    <property type="match status" value="1"/>
</dbReference>
<evidence type="ECO:0000313" key="8">
    <source>
        <dbReference type="EMBL" id="RNL83393.1"/>
    </source>
</evidence>
<comment type="caution">
    <text evidence="8">The sequence shown here is derived from an EMBL/GenBank/DDBJ whole genome shotgun (WGS) entry which is preliminary data.</text>
</comment>
<dbReference type="InterPro" id="IPR036388">
    <property type="entry name" value="WH-like_DNA-bd_sf"/>
</dbReference>
<dbReference type="InterPro" id="IPR013249">
    <property type="entry name" value="RNA_pol_sigma70_r4_t2"/>
</dbReference>
<sequence>MKRDHQRTDVENITDEMLVSRIVEVNDTYWFGILYDRYARIVYYKCLSFTKSVEEAQDLTHDIFVLLFAKLRTFKGQSRFSTWLYSFVYNFCVNHMQRNLNKYRQVFVPTEDFADETAEIEDEVILELKEDTLKKAMEEIDPADKMILLMKYQDDFSIKDISTTLQIGQSAAKMRLKRAKHRIMELYNKIN</sequence>
<dbReference type="InterPro" id="IPR013325">
    <property type="entry name" value="RNA_pol_sigma_r2"/>
</dbReference>
<proteinExistence type="inferred from homology"/>
<organism evidence="8 9">
    <name type="scientific">Sinomicrobium pectinilyticum</name>
    <dbReference type="NCBI Taxonomy" id="1084421"/>
    <lineage>
        <taxon>Bacteria</taxon>
        <taxon>Pseudomonadati</taxon>
        <taxon>Bacteroidota</taxon>
        <taxon>Flavobacteriia</taxon>
        <taxon>Flavobacteriales</taxon>
        <taxon>Flavobacteriaceae</taxon>
        <taxon>Sinomicrobium</taxon>
    </lineage>
</organism>
<dbReference type="GO" id="GO:0003677">
    <property type="term" value="F:DNA binding"/>
    <property type="evidence" value="ECO:0007669"/>
    <property type="project" value="UniProtKB-KW"/>
</dbReference>
<dbReference type="RefSeq" id="WP_123216846.1">
    <property type="nucleotide sequence ID" value="NZ_RJTM01000105.1"/>
</dbReference>
<keyword evidence="3" id="KW-0731">Sigma factor</keyword>
<reference evidence="8 9" key="1">
    <citation type="submission" date="2018-10" db="EMBL/GenBank/DDBJ databases">
        <title>Sinomicrobium pectinilyticum sp. nov., a pectinase-producing bacterium isolated from alkaline and saline soil, and emended description of the genus Sinomicrobium.</title>
        <authorList>
            <person name="Cheng B."/>
            <person name="Li C."/>
            <person name="Lai Q."/>
            <person name="Du M."/>
            <person name="Shao Z."/>
            <person name="Xu P."/>
            <person name="Yang C."/>
        </authorList>
    </citation>
    <scope>NUCLEOTIDE SEQUENCE [LARGE SCALE GENOMIC DNA]</scope>
    <source>
        <strain evidence="8 9">5DNS001</strain>
    </source>
</reference>
<dbReference type="InterPro" id="IPR014284">
    <property type="entry name" value="RNA_pol_sigma-70_dom"/>
</dbReference>
<dbReference type="PANTHER" id="PTHR43133">
    <property type="entry name" value="RNA POLYMERASE ECF-TYPE SIGMA FACTO"/>
    <property type="match status" value="1"/>
</dbReference>
<feature type="domain" description="RNA polymerase sigma factor 70 region 4 type 2" evidence="7">
    <location>
        <begin position="133"/>
        <end position="180"/>
    </location>
</feature>
<evidence type="ECO:0000256" key="1">
    <source>
        <dbReference type="ARBA" id="ARBA00010641"/>
    </source>
</evidence>
<dbReference type="Gene3D" id="1.10.1740.10">
    <property type="match status" value="1"/>
</dbReference>
<keyword evidence="5" id="KW-0804">Transcription</keyword>
<evidence type="ECO:0000313" key="9">
    <source>
        <dbReference type="Proteomes" id="UP000267469"/>
    </source>
</evidence>
<keyword evidence="4" id="KW-0238">DNA-binding</keyword>
<keyword evidence="9" id="KW-1185">Reference proteome</keyword>
<protein>
    <submittedName>
        <fullName evidence="8">RNA polymerase sigma factor</fullName>
    </submittedName>
</protein>
<accession>A0A3N0E6F1</accession>